<comment type="caution">
    <text evidence="1">The sequence shown here is derived from an EMBL/GenBank/DDBJ whole genome shotgun (WGS) entry which is preliminary data.</text>
</comment>
<reference evidence="1" key="2">
    <citation type="submission" date="2020-09" db="EMBL/GenBank/DDBJ databases">
        <authorList>
            <person name="Sun Q."/>
            <person name="Zhou Y."/>
        </authorList>
    </citation>
    <scope>NUCLEOTIDE SEQUENCE</scope>
    <source>
        <strain evidence="1">CGMCC 1.15290</strain>
    </source>
</reference>
<dbReference type="RefSeq" id="WP_188950884.1">
    <property type="nucleotide sequence ID" value="NZ_BMIB01000001.1"/>
</dbReference>
<proteinExistence type="predicted"/>
<dbReference type="EMBL" id="BMIB01000001">
    <property type="protein sequence ID" value="GGH61300.1"/>
    <property type="molecule type" value="Genomic_DNA"/>
</dbReference>
<sequence length="400" mass="45320">MNLLPGQPTAIPQQPQSLALTELTQIVYELAGSSRHRLLYNADVLVSHIEALVTESIDNIHALSRELTPDMHETLTNRCQVVASLVPLVKQSPQLQRYPETVGKNIIGGLEYLCLIFHRQLYRVFSADYQLPHSYLKMEVTNAGMQYQRLLSQYPNNKLLKAMLRPIEKFIHNTSANNTKKSIDYNNVLLSNIKLWQRRKGTQDELYEIALTMNLNCPRFMHYMASEAGLELQSFEKRADKGACIERLQKLFLQASTSTKWKASVYGAYLPDVNSVSTEVQKWLSQQADLVKLEAAAPAETSGTNRVEMQEEVEFFSILLKVMILEGLTKLKKVAPIFRVFSTVISFAKSAVPSEGNLIRAASRRVDGALLDKLEAFFERCLLLVRKIRRNGGKFPDEGE</sequence>
<protein>
    <submittedName>
        <fullName evidence="1">Uncharacterized protein</fullName>
    </submittedName>
</protein>
<reference evidence="1" key="1">
    <citation type="journal article" date="2014" name="Int. J. Syst. Evol. Microbiol.">
        <title>Complete genome sequence of Corynebacterium casei LMG S-19264T (=DSM 44701T), isolated from a smear-ripened cheese.</title>
        <authorList>
            <consortium name="US DOE Joint Genome Institute (JGI-PGF)"/>
            <person name="Walter F."/>
            <person name="Albersmeier A."/>
            <person name="Kalinowski J."/>
            <person name="Ruckert C."/>
        </authorList>
    </citation>
    <scope>NUCLEOTIDE SEQUENCE</scope>
    <source>
        <strain evidence="1">CGMCC 1.15290</strain>
    </source>
</reference>
<dbReference type="Proteomes" id="UP000627292">
    <property type="component" value="Unassembled WGS sequence"/>
</dbReference>
<evidence type="ECO:0000313" key="1">
    <source>
        <dbReference type="EMBL" id="GGH61300.1"/>
    </source>
</evidence>
<accession>A0A917MSR9</accession>
<name>A0A917MSR9_9BACT</name>
<evidence type="ECO:0000313" key="2">
    <source>
        <dbReference type="Proteomes" id="UP000627292"/>
    </source>
</evidence>
<organism evidence="1 2">
    <name type="scientific">Filimonas zeae</name>
    <dbReference type="NCBI Taxonomy" id="1737353"/>
    <lineage>
        <taxon>Bacteria</taxon>
        <taxon>Pseudomonadati</taxon>
        <taxon>Bacteroidota</taxon>
        <taxon>Chitinophagia</taxon>
        <taxon>Chitinophagales</taxon>
        <taxon>Chitinophagaceae</taxon>
        <taxon>Filimonas</taxon>
    </lineage>
</organism>
<keyword evidence="2" id="KW-1185">Reference proteome</keyword>
<gene>
    <name evidence="1" type="ORF">GCM10011379_10140</name>
</gene>
<dbReference type="AlphaFoldDB" id="A0A917MSR9"/>